<evidence type="ECO:0000313" key="2">
    <source>
        <dbReference type="EMBL" id="TDX90239.1"/>
    </source>
</evidence>
<dbReference type="EMBL" id="RJTX01000001">
    <property type="protein sequence ID" value="ROI00771.1"/>
    <property type="molecule type" value="Genomic_DNA"/>
</dbReference>
<dbReference type="OrthoDB" id="1247225at2"/>
<proteinExistence type="predicted"/>
<sequence>MNFFKKIFSSRKNTQQNENPANISGVYSTEYFDKRYTEQDVYEMVFDDSIKMIESFYIDTNNEQEHELINHPVNLDQVVHEAPGYHAYCQNFEMEDSMIILTLSVLFSEYLIKNFGFKLYKDSEPEFPLRGLTLKYNNNGGVLSLYPFEYSLKVLNNEATFQSLVERIESQIPMLPSSEDVLNNLKELRQNLNES</sequence>
<dbReference type="Proteomes" id="UP000295709">
    <property type="component" value="Unassembled WGS sequence"/>
</dbReference>
<name>A0A3N0W7K2_9FLAO</name>
<evidence type="ECO:0000313" key="1">
    <source>
        <dbReference type="EMBL" id="ROI00771.1"/>
    </source>
</evidence>
<protein>
    <submittedName>
        <fullName evidence="1">Uncharacterized protein</fullName>
    </submittedName>
</protein>
<dbReference type="Proteomes" id="UP000269375">
    <property type="component" value="Unassembled WGS sequence"/>
</dbReference>
<dbReference type="AlphaFoldDB" id="A0A3N0W7K2"/>
<keyword evidence="4" id="KW-1185">Reference proteome</keyword>
<reference evidence="1 3" key="1">
    <citation type="submission" date="2018-11" db="EMBL/GenBank/DDBJ databases">
        <title>Proposal to divide the Flavobacteriaceae and reorganize its genera based on Amino Acid Identity values calculated from whole genome sequences.</title>
        <authorList>
            <person name="Nicholson A.C."/>
            <person name="Gulvik C.A."/>
            <person name="Whitney A.M."/>
            <person name="Humrighouse B.W."/>
            <person name="Bell M."/>
            <person name="Holmes B."/>
            <person name="Steigerwalt A."/>
            <person name="Villarma A."/>
            <person name="Sheth M."/>
            <person name="Batra D."/>
            <person name="Pryor J."/>
            <person name="Bernardet J.-F."/>
            <person name="Hugo C."/>
            <person name="Kampfer P."/>
            <person name="Newman J."/>
            <person name="Mcquiston J.R."/>
        </authorList>
    </citation>
    <scope>NUCLEOTIDE SEQUENCE [LARGE SCALE GENOMIC DNA]</scope>
    <source>
        <strain evidence="1 3">DSM 15235</strain>
    </source>
</reference>
<organism evidence="1 3">
    <name type="scientific">Chryseobacterium daecheongense</name>
    <dbReference type="NCBI Taxonomy" id="192389"/>
    <lineage>
        <taxon>Bacteria</taxon>
        <taxon>Pseudomonadati</taxon>
        <taxon>Bacteroidota</taxon>
        <taxon>Flavobacteriia</taxon>
        <taxon>Flavobacteriales</taxon>
        <taxon>Weeksellaceae</taxon>
        <taxon>Chryseobacterium group</taxon>
        <taxon>Chryseobacterium</taxon>
    </lineage>
</organism>
<evidence type="ECO:0000313" key="4">
    <source>
        <dbReference type="Proteomes" id="UP000295709"/>
    </source>
</evidence>
<reference evidence="2 4" key="2">
    <citation type="submission" date="2019-03" db="EMBL/GenBank/DDBJ databases">
        <title>Genomic Encyclopedia of Archaeal and Bacterial Type Strains, Phase II (KMG-II): from individual species to whole genera.</title>
        <authorList>
            <person name="Goeker M."/>
        </authorList>
    </citation>
    <scope>NUCLEOTIDE SEQUENCE [LARGE SCALE GENOMIC DNA]</scope>
    <source>
        <strain evidence="2 4">DSM 15235</strain>
    </source>
</reference>
<gene>
    <name evidence="2" type="ORF">BCF50_3429</name>
    <name evidence="1" type="ORF">EGI05_07830</name>
</gene>
<evidence type="ECO:0000313" key="3">
    <source>
        <dbReference type="Proteomes" id="UP000269375"/>
    </source>
</evidence>
<accession>A0A3N0W7K2</accession>
<dbReference type="RefSeq" id="WP_123262461.1">
    <property type="nucleotide sequence ID" value="NZ_RJTX01000001.1"/>
</dbReference>
<dbReference type="EMBL" id="SOQW01000005">
    <property type="protein sequence ID" value="TDX90239.1"/>
    <property type="molecule type" value="Genomic_DNA"/>
</dbReference>
<comment type="caution">
    <text evidence="1">The sequence shown here is derived from an EMBL/GenBank/DDBJ whole genome shotgun (WGS) entry which is preliminary data.</text>
</comment>